<keyword evidence="5 8" id="KW-0812">Transmembrane</keyword>
<protein>
    <recommendedName>
        <fullName evidence="11">Glycosyltransferase RgtA/B/C/D-like domain-containing protein</fullName>
    </recommendedName>
</protein>
<evidence type="ECO:0000256" key="3">
    <source>
        <dbReference type="ARBA" id="ARBA00022676"/>
    </source>
</evidence>
<name>A0ABQ5MM24_9FLAO</name>
<comment type="subcellular location">
    <subcellularLocation>
        <location evidence="1">Cell membrane</location>
        <topology evidence="1">Multi-pass membrane protein</topology>
    </subcellularLocation>
</comment>
<accession>A0ABQ5MM24</accession>
<keyword evidence="7 8" id="KW-0472">Membrane</keyword>
<evidence type="ECO:0000313" key="10">
    <source>
        <dbReference type="Proteomes" id="UP001143543"/>
    </source>
</evidence>
<feature type="transmembrane region" description="Helical" evidence="8">
    <location>
        <begin position="70"/>
        <end position="90"/>
    </location>
</feature>
<feature type="transmembrane region" description="Helical" evidence="8">
    <location>
        <begin position="283"/>
        <end position="304"/>
    </location>
</feature>
<dbReference type="EMBL" id="BRVO01000003">
    <property type="protein sequence ID" value="GLB50446.1"/>
    <property type="molecule type" value="Genomic_DNA"/>
</dbReference>
<dbReference type="PANTHER" id="PTHR33908:SF11">
    <property type="entry name" value="MEMBRANE PROTEIN"/>
    <property type="match status" value="1"/>
</dbReference>
<keyword evidence="2" id="KW-1003">Cell membrane</keyword>
<evidence type="ECO:0000256" key="2">
    <source>
        <dbReference type="ARBA" id="ARBA00022475"/>
    </source>
</evidence>
<evidence type="ECO:0000256" key="7">
    <source>
        <dbReference type="ARBA" id="ARBA00023136"/>
    </source>
</evidence>
<dbReference type="Proteomes" id="UP001143543">
    <property type="component" value="Unassembled WGS sequence"/>
</dbReference>
<feature type="transmembrane region" description="Helical" evidence="8">
    <location>
        <begin position="243"/>
        <end position="262"/>
    </location>
</feature>
<keyword evidence="10" id="KW-1185">Reference proteome</keyword>
<feature type="transmembrane region" description="Helical" evidence="8">
    <location>
        <begin position="345"/>
        <end position="364"/>
    </location>
</feature>
<comment type="caution">
    <text evidence="9">The sequence shown here is derived from an EMBL/GenBank/DDBJ whole genome shotgun (WGS) entry which is preliminary data.</text>
</comment>
<evidence type="ECO:0000256" key="8">
    <source>
        <dbReference type="SAM" id="Phobius"/>
    </source>
</evidence>
<keyword evidence="3" id="KW-0328">Glycosyltransferase</keyword>
<dbReference type="InterPro" id="IPR050297">
    <property type="entry name" value="LipidA_mod_glycosyltrf_83"/>
</dbReference>
<keyword evidence="6 8" id="KW-1133">Transmembrane helix</keyword>
<feature type="transmembrane region" description="Helical" evidence="8">
    <location>
        <begin position="144"/>
        <end position="174"/>
    </location>
</feature>
<evidence type="ECO:0000256" key="5">
    <source>
        <dbReference type="ARBA" id="ARBA00022692"/>
    </source>
</evidence>
<reference evidence="9" key="1">
    <citation type="submission" date="2022-07" db="EMBL/GenBank/DDBJ databases">
        <title>Taxonomy of Novel Oxalotrophic and Methylotrophic Bacteria.</title>
        <authorList>
            <person name="Sahin N."/>
            <person name="Tani A."/>
        </authorList>
    </citation>
    <scope>NUCLEOTIDE SEQUENCE</scope>
    <source>
        <strain evidence="9">Y10</strain>
    </source>
</reference>
<feature type="transmembrane region" description="Helical" evidence="8">
    <location>
        <begin position="102"/>
        <end position="132"/>
    </location>
</feature>
<proteinExistence type="predicted"/>
<evidence type="ECO:0000256" key="1">
    <source>
        <dbReference type="ARBA" id="ARBA00004651"/>
    </source>
</evidence>
<gene>
    <name evidence="9" type="ORF">Y10_28140</name>
</gene>
<feature type="transmembrane region" description="Helical" evidence="8">
    <location>
        <begin position="186"/>
        <end position="205"/>
    </location>
</feature>
<feature type="transmembrane region" description="Helical" evidence="8">
    <location>
        <begin position="316"/>
        <end position="333"/>
    </location>
</feature>
<evidence type="ECO:0000256" key="6">
    <source>
        <dbReference type="ARBA" id="ARBA00022989"/>
    </source>
</evidence>
<organism evidence="9 10">
    <name type="scientific">Neptunitalea lumnitzerae</name>
    <dbReference type="NCBI Taxonomy" id="2965509"/>
    <lineage>
        <taxon>Bacteria</taxon>
        <taxon>Pseudomonadati</taxon>
        <taxon>Bacteroidota</taxon>
        <taxon>Flavobacteriia</taxon>
        <taxon>Flavobacteriales</taxon>
        <taxon>Flavobacteriaceae</taxon>
        <taxon>Neptunitalea</taxon>
    </lineage>
</organism>
<evidence type="ECO:0008006" key="11">
    <source>
        <dbReference type="Google" id="ProtNLM"/>
    </source>
</evidence>
<evidence type="ECO:0000313" key="9">
    <source>
        <dbReference type="EMBL" id="GLB50446.1"/>
    </source>
</evidence>
<evidence type="ECO:0000256" key="4">
    <source>
        <dbReference type="ARBA" id="ARBA00022679"/>
    </source>
</evidence>
<dbReference type="PANTHER" id="PTHR33908">
    <property type="entry name" value="MANNOSYLTRANSFERASE YKCB-RELATED"/>
    <property type="match status" value="1"/>
</dbReference>
<sequence>MLFLWVTAPYNLGVSPDSTSFIQGAENVALGNGLTDYYGNFINHWPPLYTLLLGCITKILGGTPIQVGRYLNAFLLFSSGLIFIKILLQLNLKSKIINLAPLLLLVSLPFAVFEYFWTETLFIPLLLLAFYYIMKWQNEEKTKFIFFCGIYSGAFLITRYAGAGFIGGIILFIIYSNRTSIKKTAILLFTYLIPILIIFAAWFLYSNSHSGQGVDRNIVFHLVSFSKLLESVKTIISWFTGPYFQYKVIGLPIFLINCILIYRVLRSNFITFKTYLKKNKQTITVCLFFIFSYYGFLLMSISFFDALTPLDNRLLAPLYPFVLILICFLLNFIETNSYKHKKLITGIFCFLIPFASFPIWIHHYNNGEGVNSKTFKNSQIIASYKVAVDKKVYTNADDIITFHLHKKEHIYLIPKVVNPFDNTPNPEYQNEMDILKNEIAHKKAVIVYFKTITYRDFLISEEEIITQFSEFPIQEYSDGFIIGWQK</sequence>
<keyword evidence="4" id="KW-0808">Transferase</keyword>